<evidence type="ECO:0000313" key="3">
    <source>
        <dbReference type="Proteomes" id="UP000812287"/>
    </source>
</evidence>
<organism evidence="2 3">
    <name type="scientific">Guyanagaster necrorhizus</name>
    <dbReference type="NCBI Taxonomy" id="856835"/>
    <lineage>
        <taxon>Eukaryota</taxon>
        <taxon>Fungi</taxon>
        <taxon>Dikarya</taxon>
        <taxon>Basidiomycota</taxon>
        <taxon>Agaricomycotina</taxon>
        <taxon>Agaricomycetes</taxon>
        <taxon>Agaricomycetidae</taxon>
        <taxon>Agaricales</taxon>
        <taxon>Marasmiineae</taxon>
        <taxon>Physalacriaceae</taxon>
        <taxon>Guyanagaster</taxon>
    </lineage>
</organism>
<name>A0A9P7VIN8_9AGAR</name>
<comment type="caution">
    <text evidence="2">The sequence shown here is derived from an EMBL/GenBank/DDBJ whole genome shotgun (WGS) entry which is preliminary data.</text>
</comment>
<dbReference type="Proteomes" id="UP000812287">
    <property type="component" value="Unassembled WGS sequence"/>
</dbReference>
<accession>A0A9P7VIN8</accession>
<dbReference type="AlphaFoldDB" id="A0A9P7VIN8"/>
<dbReference type="RefSeq" id="XP_043034750.1">
    <property type="nucleotide sequence ID" value="XM_043184518.1"/>
</dbReference>
<reference evidence="2" key="1">
    <citation type="submission" date="2020-11" db="EMBL/GenBank/DDBJ databases">
        <title>Adaptations for nitrogen fixation in a non-lichenized fungal sporocarp promotes dispersal by wood-feeding termites.</title>
        <authorList>
            <consortium name="DOE Joint Genome Institute"/>
            <person name="Koch R.A."/>
            <person name="Yoon G."/>
            <person name="Arayal U."/>
            <person name="Lail K."/>
            <person name="Amirebrahimi M."/>
            <person name="Labutti K."/>
            <person name="Lipzen A."/>
            <person name="Riley R."/>
            <person name="Barry K."/>
            <person name="Henrissat B."/>
            <person name="Grigoriev I.V."/>
            <person name="Herr J.R."/>
            <person name="Aime M.C."/>
        </authorList>
    </citation>
    <scope>NUCLEOTIDE SEQUENCE</scope>
    <source>
        <strain evidence="2">MCA 3950</strain>
    </source>
</reference>
<proteinExistence type="predicted"/>
<dbReference type="GeneID" id="66106815"/>
<feature type="transmembrane region" description="Helical" evidence="1">
    <location>
        <begin position="48"/>
        <end position="71"/>
    </location>
</feature>
<dbReference type="OrthoDB" id="3270417at2759"/>
<keyword evidence="1" id="KW-0472">Membrane</keyword>
<gene>
    <name evidence="2" type="ORF">BT62DRAFT_923470</name>
</gene>
<sequence length="100" mass="11100">MSNAEIAEYTLLKICTRSAFSYYSFNANDILNIILVPTFSQTPTIRNALISLFATSVAAEFILSVAMIYTLNKGRTASVFPKVSYKYAGQYLSNLTARSH</sequence>
<keyword evidence="3" id="KW-1185">Reference proteome</keyword>
<dbReference type="EMBL" id="MU250562">
    <property type="protein sequence ID" value="KAG7441250.1"/>
    <property type="molecule type" value="Genomic_DNA"/>
</dbReference>
<keyword evidence="1" id="KW-0812">Transmembrane</keyword>
<evidence type="ECO:0000256" key="1">
    <source>
        <dbReference type="SAM" id="Phobius"/>
    </source>
</evidence>
<evidence type="ECO:0000313" key="2">
    <source>
        <dbReference type="EMBL" id="KAG7441250.1"/>
    </source>
</evidence>
<keyword evidence="1" id="KW-1133">Transmembrane helix</keyword>
<protein>
    <submittedName>
        <fullName evidence="2">Uncharacterized protein</fullName>
    </submittedName>
</protein>